<feature type="compositionally biased region" description="Basic residues" evidence="1">
    <location>
        <begin position="93"/>
        <end position="102"/>
    </location>
</feature>
<dbReference type="AlphaFoldDB" id="A0AAP0ITK3"/>
<dbReference type="Proteomes" id="UP001420932">
    <property type="component" value="Unassembled WGS sequence"/>
</dbReference>
<dbReference type="EMBL" id="JBBNAF010000008">
    <property type="protein sequence ID" value="KAK9121521.1"/>
    <property type="molecule type" value="Genomic_DNA"/>
</dbReference>
<feature type="region of interest" description="Disordered" evidence="1">
    <location>
        <begin position="43"/>
        <end position="102"/>
    </location>
</feature>
<feature type="compositionally biased region" description="Low complexity" evidence="1">
    <location>
        <begin position="47"/>
        <end position="58"/>
    </location>
</feature>
<name>A0AAP0ITK3_9MAGN</name>
<protein>
    <submittedName>
        <fullName evidence="2">Uncharacterized protein</fullName>
    </submittedName>
</protein>
<evidence type="ECO:0000256" key="1">
    <source>
        <dbReference type="SAM" id="MobiDB-lite"/>
    </source>
</evidence>
<comment type="caution">
    <text evidence="2">The sequence shown here is derived from an EMBL/GenBank/DDBJ whole genome shotgun (WGS) entry which is preliminary data.</text>
</comment>
<evidence type="ECO:0000313" key="3">
    <source>
        <dbReference type="Proteomes" id="UP001420932"/>
    </source>
</evidence>
<organism evidence="2 3">
    <name type="scientific">Stephania yunnanensis</name>
    <dbReference type="NCBI Taxonomy" id="152371"/>
    <lineage>
        <taxon>Eukaryota</taxon>
        <taxon>Viridiplantae</taxon>
        <taxon>Streptophyta</taxon>
        <taxon>Embryophyta</taxon>
        <taxon>Tracheophyta</taxon>
        <taxon>Spermatophyta</taxon>
        <taxon>Magnoliopsida</taxon>
        <taxon>Ranunculales</taxon>
        <taxon>Menispermaceae</taxon>
        <taxon>Menispermoideae</taxon>
        <taxon>Cissampelideae</taxon>
        <taxon>Stephania</taxon>
    </lineage>
</organism>
<proteinExistence type="predicted"/>
<feature type="compositionally biased region" description="Basic and acidic residues" evidence="1">
    <location>
        <begin position="1"/>
        <end position="16"/>
    </location>
</feature>
<feature type="region of interest" description="Disordered" evidence="1">
    <location>
        <begin position="1"/>
        <end position="27"/>
    </location>
</feature>
<gene>
    <name evidence="2" type="ORF">Syun_019138</name>
</gene>
<evidence type="ECO:0000313" key="2">
    <source>
        <dbReference type="EMBL" id="KAK9121521.1"/>
    </source>
</evidence>
<accession>A0AAP0ITK3</accession>
<keyword evidence="3" id="KW-1185">Reference proteome</keyword>
<reference evidence="2 3" key="1">
    <citation type="submission" date="2024-01" db="EMBL/GenBank/DDBJ databases">
        <title>Genome assemblies of Stephania.</title>
        <authorList>
            <person name="Yang L."/>
        </authorList>
    </citation>
    <scope>NUCLEOTIDE SEQUENCE [LARGE SCALE GENOMIC DNA]</scope>
    <source>
        <strain evidence="2">YNDBR</strain>
        <tissue evidence="2">Leaf</tissue>
    </source>
</reference>
<sequence>MEIVRSGERESRRGITERGGATQRQGSRQWLLTAELCDSARRRDEAAWAQPQRRPAAAVESGDQQRPDCETTASSGDAWSGSACESAGDSCRRARRQRMAGG</sequence>